<dbReference type="InterPro" id="IPR015424">
    <property type="entry name" value="PyrdxlP-dep_Trfase"/>
</dbReference>
<accession>A0A506Y6E3</accession>
<dbReference type="SMART" id="SM00345">
    <property type="entry name" value="HTH_GNTR"/>
    <property type="match status" value="1"/>
</dbReference>
<evidence type="ECO:0000256" key="1">
    <source>
        <dbReference type="ARBA" id="ARBA00005384"/>
    </source>
</evidence>
<dbReference type="Pfam" id="PF00392">
    <property type="entry name" value="GntR"/>
    <property type="match status" value="1"/>
</dbReference>
<keyword evidence="4" id="KW-0238">DNA-binding</keyword>
<dbReference type="InterPro" id="IPR036388">
    <property type="entry name" value="WH-like_DNA-bd_sf"/>
</dbReference>
<evidence type="ECO:0000256" key="5">
    <source>
        <dbReference type="ARBA" id="ARBA00023163"/>
    </source>
</evidence>
<protein>
    <submittedName>
        <fullName evidence="7">PLP-dependent aminotransferase family protein</fullName>
    </submittedName>
</protein>
<dbReference type="InterPro" id="IPR015421">
    <property type="entry name" value="PyrdxlP-dep_Trfase_major"/>
</dbReference>
<gene>
    <name evidence="7" type="ORF">FJ657_02665</name>
</gene>
<dbReference type="SUPFAM" id="SSF46785">
    <property type="entry name" value="Winged helix' DNA-binding domain"/>
    <property type="match status" value="1"/>
</dbReference>
<name>A0A506Y6E3_9MICO</name>
<dbReference type="GO" id="GO:0003700">
    <property type="term" value="F:DNA-binding transcription factor activity"/>
    <property type="evidence" value="ECO:0007669"/>
    <property type="project" value="InterPro"/>
</dbReference>
<keyword evidence="7" id="KW-0808">Transferase</keyword>
<dbReference type="PANTHER" id="PTHR46577">
    <property type="entry name" value="HTH-TYPE TRANSCRIPTIONAL REGULATORY PROTEIN GABR"/>
    <property type="match status" value="1"/>
</dbReference>
<dbReference type="InterPro" id="IPR036390">
    <property type="entry name" value="WH_DNA-bd_sf"/>
</dbReference>
<organism evidence="7 8">
    <name type="scientific">Schumannella soli</name>
    <dbReference type="NCBI Taxonomy" id="2590779"/>
    <lineage>
        <taxon>Bacteria</taxon>
        <taxon>Bacillati</taxon>
        <taxon>Actinomycetota</taxon>
        <taxon>Actinomycetes</taxon>
        <taxon>Micrococcales</taxon>
        <taxon>Microbacteriaceae</taxon>
        <taxon>Schumannella</taxon>
    </lineage>
</organism>
<dbReference type="RefSeq" id="WP_141162120.1">
    <property type="nucleotide sequence ID" value="NZ_VHQG01000001.1"/>
</dbReference>
<comment type="similarity">
    <text evidence="1">In the C-terminal section; belongs to the class-I pyridoxal-phosphate-dependent aminotransferase family.</text>
</comment>
<dbReference type="Gene3D" id="1.10.10.10">
    <property type="entry name" value="Winged helix-like DNA-binding domain superfamily/Winged helix DNA-binding domain"/>
    <property type="match status" value="1"/>
</dbReference>
<dbReference type="EMBL" id="VHQG01000001">
    <property type="protein sequence ID" value="TPW77592.1"/>
    <property type="molecule type" value="Genomic_DNA"/>
</dbReference>
<dbReference type="PRINTS" id="PR00035">
    <property type="entry name" value="HTHGNTR"/>
</dbReference>
<dbReference type="PROSITE" id="PS50949">
    <property type="entry name" value="HTH_GNTR"/>
    <property type="match status" value="1"/>
</dbReference>
<dbReference type="GO" id="GO:0003677">
    <property type="term" value="F:DNA binding"/>
    <property type="evidence" value="ECO:0007669"/>
    <property type="project" value="UniProtKB-KW"/>
</dbReference>
<dbReference type="InterPro" id="IPR051446">
    <property type="entry name" value="HTH_trans_reg/aminotransferase"/>
</dbReference>
<dbReference type="Pfam" id="PF00155">
    <property type="entry name" value="Aminotran_1_2"/>
    <property type="match status" value="1"/>
</dbReference>
<evidence type="ECO:0000313" key="8">
    <source>
        <dbReference type="Proteomes" id="UP000316252"/>
    </source>
</evidence>
<evidence type="ECO:0000256" key="2">
    <source>
        <dbReference type="ARBA" id="ARBA00022898"/>
    </source>
</evidence>
<dbReference type="Gene3D" id="3.40.640.10">
    <property type="entry name" value="Type I PLP-dependent aspartate aminotransferase-like (Major domain)"/>
    <property type="match status" value="1"/>
</dbReference>
<dbReference type="GO" id="GO:0008483">
    <property type="term" value="F:transaminase activity"/>
    <property type="evidence" value="ECO:0007669"/>
    <property type="project" value="UniProtKB-KW"/>
</dbReference>
<proteinExistence type="inferred from homology"/>
<dbReference type="InterPro" id="IPR000524">
    <property type="entry name" value="Tscrpt_reg_HTH_GntR"/>
</dbReference>
<feature type="domain" description="HTH gntR-type" evidence="6">
    <location>
        <begin position="22"/>
        <end position="90"/>
    </location>
</feature>
<evidence type="ECO:0000313" key="7">
    <source>
        <dbReference type="EMBL" id="TPW77592.1"/>
    </source>
</evidence>
<dbReference type="GO" id="GO:0030170">
    <property type="term" value="F:pyridoxal phosphate binding"/>
    <property type="evidence" value="ECO:0007669"/>
    <property type="project" value="InterPro"/>
</dbReference>
<dbReference type="CDD" id="cd07377">
    <property type="entry name" value="WHTH_GntR"/>
    <property type="match status" value="1"/>
</dbReference>
<evidence type="ECO:0000259" key="6">
    <source>
        <dbReference type="PROSITE" id="PS50949"/>
    </source>
</evidence>
<sequence>MATLSARSLATFLTGWRLSGAGAAYQSLADRVRLLVLDGRIPLGTRLPAERELAAALGVSRTTVSSAYAALRDSGHIESLRGSGSVARLPHPSATSAPEPADDLLDFSKATLPAIPGVAAYAERAVVKLPAFVGESGYDPYGVLALREQIAARYTRRGLPTSPDEVMVTIGAQHAISLVARAFVARGDRVLVESPSYPHAFEALRNAGGRLVQVAVTSEDGWDETALQQALQRTSPSLGYLMPDTHNPTGRRMPHDQRERLVATAARQGTRLVVDETMSEMQLDGSSAPTPFATLGGDLVITIGSVGKSVWGGLRIGWIRANRDDLQRIARIRFANDLGTPVLDQLIVAELMPDMDGILAGRRTQLREGRDLLAALLRRRLPTWRMPEVPGGLTAWVNLGAPISSQVALAARSEGLVIAAGPRFGIDGVFERFLRIPFSYPPEELERGVDALARAYAAISRNPIALGAEELAQIA</sequence>
<dbReference type="AlphaFoldDB" id="A0A506Y6E3"/>
<keyword evidence="3" id="KW-0805">Transcription regulation</keyword>
<dbReference type="CDD" id="cd00609">
    <property type="entry name" value="AAT_like"/>
    <property type="match status" value="1"/>
</dbReference>
<keyword evidence="2" id="KW-0663">Pyridoxal phosphate</keyword>
<dbReference type="Proteomes" id="UP000316252">
    <property type="component" value="Unassembled WGS sequence"/>
</dbReference>
<evidence type="ECO:0000256" key="4">
    <source>
        <dbReference type="ARBA" id="ARBA00023125"/>
    </source>
</evidence>
<dbReference type="PANTHER" id="PTHR46577:SF1">
    <property type="entry name" value="HTH-TYPE TRANSCRIPTIONAL REGULATORY PROTEIN GABR"/>
    <property type="match status" value="1"/>
</dbReference>
<keyword evidence="7" id="KW-0032">Aminotransferase</keyword>
<reference evidence="7 8" key="1">
    <citation type="submission" date="2019-06" db="EMBL/GenBank/DDBJ databases">
        <authorList>
            <person name="Li F."/>
        </authorList>
    </citation>
    <scope>NUCLEOTIDE SEQUENCE [LARGE SCALE GENOMIC DNA]</scope>
    <source>
        <strain evidence="7 8">10F1D-1</strain>
    </source>
</reference>
<dbReference type="InterPro" id="IPR004839">
    <property type="entry name" value="Aminotransferase_I/II_large"/>
</dbReference>
<keyword evidence="8" id="KW-1185">Reference proteome</keyword>
<dbReference type="SUPFAM" id="SSF53383">
    <property type="entry name" value="PLP-dependent transferases"/>
    <property type="match status" value="1"/>
</dbReference>
<comment type="caution">
    <text evidence="7">The sequence shown here is derived from an EMBL/GenBank/DDBJ whole genome shotgun (WGS) entry which is preliminary data.</text>
</comment>
<dbReference type="OrthoDB" id="199743at2"/>
<evidence type="ECO:0000256" key="3">
    <source>
        <dbReference type="ARBA" id="ARBA00023015"/>
    </source>
</evidence>
<keyword evidence="5" id="KW-0804">Transcription</keyword>